<evidence type="ECO:0000313" key="3">
    <source>
        <dbReference type="Proteomes" id="UP000034805"/>
    </source>
</evidence>
<proteinExistence type="predicted"/>
<dbReference type="EMBL" id="JARO02003803">
    <property type="protein sequence ID" value="KPP69745.1"/>
    <property type="molecule type" value="Genomic_DNA"/>
</dbReference>
<evidence type="ECO:0000256" key="1">
    <source>
        <dbReference type="SAM" id="MobiDB-lite"/>
    </source>
</evidence>
<accession>A0A0N8JZM4</accession>
<dbReference type="AlphaFoldDB" id="A0A0N8JZM4"/>
<protein>
    <submittedName>
        <fullName evidence="2">Uncharacterized protein</fullName>
    </submittedName>
</protein>
<name>A0A0N8JZM4_SCLFO</name>
<reference evidence="2 3" key="1">
    <citation type="submission" date="2015-08" db="EMBL/GenBank/DDBJ databases">
        <title>The genome of the Asian arowana (Scleropages formosus).</title>
        <authorList>
            <person name="Tan M.H."/>
            <person name="Gan H.M."/>
            <person name="Croft L.J."/>
            <person name="Austin C.M."/>
        </authorList>
    </citation>
    <scope>NUCLEOTIDE SEQUENCE [LARGE SCALE GENOMIC DNA]</scope>
    <source>
        <strain evidence="2">Aro1</strain>
    </source>
</reference>
<evidence type="ECO:0000313" key="2">
    <source>
        <dbReference type="EMBL" id="KPP69745.1"/>
    </source>
</evidence>
<dbReference type="Proteomes" id="UP000034805">
    <property type="component" value="Unassembled WGS sequence"/>
</dbReference>
<organism evidence="2 3">
    <name type="scientific">Scleropages formosus</name>
    <name type="common">Asian bonytongue</name>
    <name type="synonym">Osteoglossum formosum</name>
    <dbReference type="NCBI Taxonomy" id="113540"/>
    <lineage>
        <taxon>Eukaryota</taxon>
        <taxon>Metazoa</taxon>
        <taxon>Chordata</taxon>
        <taxon>Craniata</taxon>
        <taxon>Vertebrata</taxon>
        <taxon>Euteleostomi</taxon>
        <taxon>Actinopterygii</taxon>
        <taxon>Neopterygii</taxon>
        <taxon>Teleostei</taxon>
        <taxon>Osteoglossocephala</taxon>
        <taxon>Osteoglossomorpha</taxon>
        <taxon>Osteoglossiformes</taxon>
        <taxon>Osteoglossidae</taxon>
        <taxon>Scleropages</taxon>
    </lineage>
</organism>
<feature type="region of interest" description="Disordered" evidence="1">
    <location>
        <begin position="113"/>
        <end position="133"/>
    </location>
</feature>
<sequence>MTTEARVLALLVSAGRCGTGYRGSVPQEAAAPPPPKTLVMLSRRTWCSSSGDADEKASCVGGAVDTEPNTHHPGNHPGALVPFPFDGDVPRVTAIPRNHGRPRANRIISHVTGTRPLPAGIDSLTKSRHCGDP</sequence>
<gene>
    <name evidence="2" type="ORF">Z043_111479</name>
</gene>
<comment type="caution">
    <text evidence="2">The sequence shown here is derived from an EMBL/GenBank/DDBJ whole genome shotgun (WGS) entry which is preliminary data.</text>
</comment>